<comment type="caution">
    <text evidence="3">The sequence shown here is derived from an EMBL/GenBank/DDBJ whole genome shotgun (WGS) entry which is preliminary data.</text>
</comment>
<dbReference type="Proteomes" id="UP000067598">
    <property type="component" value="Unassembled WGS sequence"/>
</dbReference>
<proteinExistence type="predicted"/>
<protein>
    <submittedName>
        <fullName evidence="2">Helix-turn-helix transcriptional regulator</fullName>
    </submittedName>
    <submittedName>
        <fullName evidence="3">XRE family transcriptional regulator</fullName>
    </submittedName>
</protein>
<dbReference type="EMBL" id="WBOB01000016">
    <property type="protein sequence ID" value="KAB1977041.1"/>
    <property type="molecule type" value="Genomic_DNA"/>
</dbReference>
<dbReference type="SMART" id="SM00530">
    <property type="entry name" value="HTH_XRE"/>
    <property type="match status" value="1"/>
</dbReference>
<reference evidence="3 4" key="1">
    <citation type="journal article" date="2016" name="Microbiology (Mosc.)">
        <title>Comparison of Lactobacillus crispatus isolates from Lactobacillus-dominated vaginal microbiomes with isolates from microbiomes containing bacterial vaginosis-associated bacteria.</title>
        <authorList>
            <person name="Abdelmaksoud A.A."/>
            <person name="Koparde V.N."/>
            <person name="Sheth N.U."/>
            <person name="Serrano M.G."/>
            <person name="Glascock A.L."/>
            <person name="Fettweis J.M."/>
            <person name="Strauss Iii J.F."/>
            <person name="Buck G.A."/>
            <person name="Jefferson K.K."/>
        </authorList>
    </citation>
    <scope>NUCLEOTIDE SEQUENCE [LARGE SCALE GENOMIC DNA]</scope>
    <source>
        <strain evidence="3 4">VMC3</strain>
    </source>
</reference>
<gene>
    <name evidence="3" type="ORF">AEL95_03530</name>
    <name evidence="2" type="ORF">F8251_04530</name>
</gene>
<dbReference type="CDD" id="cd00093">
    <property type="entry name" value="HTH_XRE"/>
    <property type="match status" value="1"/>
</dbReference>
<dbReference type="EMBL" id="LJGP01000011">
    <property type="protein sequence ID" value="KWU04228.1"/>
    <property type="molecule type" value="Genomic_DNA"/>
</dbReference>
<dbReference type="InterPro" id="IPR011990">
    <property type="entry name" value="TPR-like_helical_dom_sf"/>
</dbReference>
<evidence type="ECO:0000313" key="3">
    <source>
        <dbReference type="EMBL" id="KWU04228.1"/>
    </source>
</evidence>
<feature type="domain" description="HTH cro/C1-type" evidence="1">
    <location>
        <begin position="7"/>
        <end position="60"/>
    </location>
</feature>
<sequence>MTIGSALKQLRTKLGLTQAEMAAGIISVSFYSKVERDIHDIGTTELIELLNQHNIDVTTFFTTYISPKSKPDTDILEQINTAYERGDKKELLKIQTKLNALPKDHVTEYYRLQLRLYLDVYLPRAKKIPLDLKMKLKEYVFRNDNWDVYSLQTFRETMRIYHLDELSFLVNAILVKYPDPNKLTTILAENVGAICVNYLDNCYEYNAPELISRPLNYLQRLPYHKEILLVKILGNYYQAVFAKERAKCAQILQVLKDAGCHDLIKVLPRL</sequence>
<dbReference type="PROSITE" id="PS50943">
    <property type="entry name" value="HTH_CROC1"/>
    <property type="match status" value="1"/>
</dbReference>
<name>A0A109DF22_9LACO</name>
<dbReference type="InterPro" id="IPR053163">
    <property type="entry name" value="HTH-type_regulator_Rgg"/>
</dbReference>
<evidence type="ECO:0000313" key="4">
    <source>
        <dbReference type="Proteomes" id="UP000067598"/>
    </source>
</evidence>
<dbReference type="InterPro" id="IPR010982">
    <property type="entry name" value="Lambda_DNA-bd_dom_sf"/>
</dbReference>
<dbReference type="GO" id="GO:0003677">
    <property type="term" value="F:DNA binding"/>
    <property type="evidence" value="ECO:0007669"/>
    <property type="project" value="InterPro"/>
</dbReference>
<reference evidence="2 5" key="2">
    <citation type="submission" date="2019-09" db="EMBL/GenBank/DDBJ databases">
        <title>Investigation of probiotic properties of different lactic acid bacteria.</title>
        <authorList>
            <person name="Jaomanjaka F."/>
            <person name="Blanc P."/>
        </authorList>
    </citation>
    <scope>NUCLEOTIDE SEQUENCE [LARGE SCALE GENOMIC DNA]</scope>
    <source>
        <strain evidence="2 5">BIO6272</strain>
    </source>
</reference>
<accession>A0A109DF22</accession>
<dbReference type="Proteomes" id="UP000430323">
    <property type="component" value="Unassembled WGS sequence"/>
</dbReference>
<dbReference type="PATRIC" id="fig|47770.28.peg.121"/>
<evidence type="ECO:0000313" key="5">
    <source>
        <dbReference type="Proteomes" id="UP000430323"/>
    </source>
</evidence>
<dbReference type="SUPFAM" id="SSF47413">
    <property type="entry name" value="lambda repressor-like DNA-binding domains"/>
    <property type="match status" value="1"/>
</dbReference>
<dbReference type="PANTHER" id="PTHR37038">
    <property type="entry name" value="TRANSCRIPTIONAL REGULATOR-RELATED"/>
    <property type="match status" value="1"/>
</dbReference>
<dbReference type="AlphaFoldDB" id="A0A109DF22"/>
<dbReference type="Gene3D" id="1.25.40.10">
    <property type="entry name" value="Tetratricopeptide repeat domain"/>
    <property type="match status" value="1"/>
</dbReference>
<evidence type="ECO:0000313" key="2">
    <source>
        <dbReference type="EMBL" id="KAB1977041.1"/>
    </source>
</evidence>
<dbReference type="InterPro" id="IPR001387">
    <property type="entry name" value="Cro/C1-type_HTH"/>
</dbReference>
<dbReference type="Pfam" id="PF01381">
    <property type="entry name" value="HTH_3"/>
    <property type="match status" value="1"/>
</dbReference>
<dbReference type="RefSeq" id="WP_060461901.1">
    <property type="nucleotide sequence ID" value="NZ_AP025162.1"/>
</dbReference>
<organism evidence="3 4">
    <name type="scientific">Lactobacillus crispatus</name>
    <dbReference type="NCBI Taxonomy" id="47770"/>
    <lineage>
        <taxon>Bacteria</taxon>
        <taxon>Bacillati</taxon>
        <taxon>Bacillota</taxon>
        <taxon>Bacilli</taxon>
        <taxon>Lactobacillales</taxon>
        <taxon>Lactobacillaceae</taxon>
        <taxon>Lactobacillus</taxon>
    </lineage>
</organism>
<evidence type="ECO:0000259" key="1">
    <source>
        <dbReference type="PROSITE" id="PS50943"/>
    </source>
</evidence>